<sequence>MFKIRDVPISRGAFSAMGGICLELTADLTPILASFRNRTSSLRRSWLQWSNEEGEAAEPIDCFETTTSLLEVGVSYRHHYTPVPFPEHQLTWYNLEASWEVHQGILKLAQNLVNAHTFIGDNEAETQVWPDPMEAIDLLHFRCLFVSDIGVLNYIRVGALEEMAVYVEQDYDLSALLPLDSFIARSSTNLRSLCVEGKPTTHMLTELLQRFPGTITDLAISIDDPDEHSRLSCHPTRNATISPQLSRILFGCEAKSQFDYHLYLEMLRSRLKAESCALRVAMLVTAGWSPSSELDVLVTGEADAADVLAHWTFRPLWI</sequence>
<evidence type="ECO:0000313" key="2">
    <source>
        <dbReference type="Proteomes" id="UP001215280"/>
    </source>
</evidence>
<organism evidence="1 2">
    <name type="scientific">Mycena maculata</name>
    <dbReference type="NCBI Taxonomy" id="230809"/>
    <lineage>
        <taxon>Eukaryota</taxon>
        <taxon>Fungi</taxon>
        <taxon>Dikarya</taxon>
        <taxon>Basidiomycota</taxon>
        <taxon>Agaricomycotina</taxon>
        <taxon>Agaricomycetes</taxon>
        <taxon>Agaricomycetidae</taxon>
        <taxon>Agaricales</taxon>
        <taxon>Marasmiineae</taxon>
        <taxon>Mycenaceae</taxon>
        <taxon>Mycena</taxon>
    </lineage>
</organism>
<dbReference type="EMBL" id="JARJLG010000006">
    <property type="protein sequence ID" value="KAJ7780107.1"/>
    <property type="molecule type" value="Genomic_DNA"/>
</dbReference>
<reference evidence="1" key="1">
    <citation type="submission" date="2023-03" db="EMBL/GenBank/DDBJ databases">
        <title>Massive genome expansion in bonnet fungi (Mycena s.s.) driven by repeated elements and novel gene families across ecological guilds.</title>
        <authorList>
            <consortium name="Lawrence Berkeley National Laboratory"/>
            <person name="Harder C.B."/>
            <person name="Miyauchi S."/>
            <person name="Viragh M."/>
            <person name="Kuo A."/>
            <person name="Thoen E."/>
            <person name="Andreopoulos B."/>
            <person name="Lu D."/>
            <person name="Skrede I."/>
            <person name="Drula E."/>
            <person name="Henrissat B."/>
            <person name="Morin E."/>
            <person name="Kohler A."/>
            <person name="Barry K."/>
            <person name="LaButti K."/>
            <person name="Morin E."/>
            <person name="Salamov A."/>
            <person name="Lipzen A."/>
            <person name="Mereny Z."/>
            <person name="Hegedus B."/>
            <person name="Baldrian P."/>
            <person name="Stursova M."/>
            <person name="Weitz H."/>
            <person name="Taylor A."/>
            <person name="Grigoriev I.V."/>
            <person name="Nagy L.G."/>
            <person name="Martin F."/>
            <person name="Kauserud H."/>
        </authorList>
    </citation>
    <scope>NUCLEOTIDE SEQUENCE</scope>
    <source>
        <strain evidence="1">CBHHK188m</strain>
    </source>
</reference>
<keyword evidence="2" id="KW-1185">Reference proteome</keyword>
<evidence type="ECO:0000313" key="1">
    <source>
        <dbReference type="EMBL" id="KAJ7780107.1"/>
    </source>
</evidence>
<protein>
    <submittedName>
        <fullName evidence="1">Uncharacterized protein</fullName>
    </submittedName>
</protein>
<dbReference type="AlphaFoldDB" id="A0AAD7NXQ5"/>
<dbReference type="Proteomes" id="UP001215280">
    <property type="component" value="Unassembled WGS sequence"/>
</dbReference>
<gene>
    <name evidence="1" type="ORF">DFH07DRAFT_1025997</name>
</gene>
<name>A0AAD7NXQ5_9AGAR</name>
<comment type="caution">
    <text evidence="1">The sequence shown here is derived from an EMBL/GenBank/DDBJ whole genome shotgun (WGS) entry which is preliminary data.</text>
</comment>
<accession>A0AAD7NXQ5</accession>
<proteinExistence type="predicted"/>